<dbReference type="Pfam" id="PF26640">
    <property type="entry name" value="DUF8212"/>
    <property type="match status" value="1"/>
</dbReference>
<sequence>MWLLSTHRAELHFFPTANDVPRGYAILSHVWDHVEQSFQDVQALRDRYTATGLNPRDFASPKIRNFCILAEQHGYDWVWIDTCCIDKSSSAELSEAINSMFRWYSLAETCYAYLADVPSYSNDPAGSRAFRQSKWHTRGWTLQELIAPDVVVFLSSEWKVLGTRAGLAELLQVVTNIPVNVLRLQMELSSVSIAARMSWAAKRKTTRPEDEAYCLMGIFRINMPTLYGEGRQAFQRLQEEIMRRSTDTTLFAWGTPSERLPDLLWNLQDDLSMVHGHIEGSCLFASGPSAFRSSADVVFTPHLQNTSARWRLSKTLTVPTFSNNAYGVRAHLPVIETKIPRVIIAVLFCSSSTQRYGLLLHTCSEATSPLGSLYDTGIPTLDRQAALRLVPLDEDDDPNLDKVIDMSKGYVVAEWRDVYIRALQPPYRTIQRIPVNRNTSFYIPRWLLKEYAGQLIRQGSGPTQPGPLPATFLFYADPKHHSFPFLLNVGRCTYPSGTRWANVVRFENRSPTASQARLDIAPSHDCTLDHIRSWPDHMRDLDLAFSPPPDPWWSSDPRARNLATKYFTVKIRFTPSPINADTRLLHLEVGGDRTMVEGGDAGSDTRSPEAEIVPLPPLEVRRSQSGIGLDEQLQESEVLDPIMTEFERIHDGLHG</sequence>
<dbReference type="EMBL" id="ML145127">
    <property type="protein sequence ID" value="TBU58209.1"/>
    <property type="molecule type" value="Genomic_DNA"/>
</dbReference>
<dbReference type="PANTHER" id="PTHR10622:SF10">
    <property type="entry name" value="HET DOMAIN-CONTAINING PROTEIN"/>
    <property type="match status" value="1"/>
</dbReference>
<keyword evidence="4" id="KW-1185">Reference proteome</keyword>
<organism evidence="3 4">
    <name type="scientific">Dichomitus squalens</name>
    <dbReference type="NCBI Taxonomy" id="114155"/>
    <lineage>
        <taxon>Eukaryota</taxon>
        <taxon>Fungi</taxon>
        <taxon>Dikarya</taxon>
        <taxon>Basidiomycota</taxon>
        <taxon>Agaricomycotina</taxon>
        <taxon>Agaricomycetes</taxon>
        <taxon>Polyporales</taxon>
        <taxon>Polyporaceae</taxon>
        <taxon>Dichomitus</taxon>
    </lineage>
</organism>
<gene>
    <name evidence="3" type="ORF">BD310DRAFT_819998</name>
</gene>
<evidence type="ECO:0000259" key="1">
    <source>
        <dbReference type="Pfam" id="PF06985"/>
    </source>
</evidence>
<evidence type="ECO:0000259" key="2">
    <source>
        <dbReference type="Pfam" id="PF26640"/>
    </source>
</evidence>
<dbReference type="AlphaFoldDB" id="A0A4Q9PUR3"/>
<protein>
    <submittedName>
        <fullName evidence="3">HET-domain-containing protein</fullName>
    </submittedName>
</protein>
<feature type="domain" description="Heterokaryon incompatibility" evidence="1">
    <location>
        <begin position="24"/>
        <end position="116"/>
    </location>
</feature>
<feature type="domain" description="DUF8212" evidence="2">
    <location>
        <begin position="232"/>
        <end position="366"/>
    </location>
</feature>
<proteinExistence type="predicted"/>
<dbReference type="InterPro" id="IPR058525">
    <property type="entry name" value="DUF8212"/>
</dbReference>
<dbReference type="PANTHER" id="PTHR10622">
    <property type="entry name" value="HET DOMAIN-CONTAINING PROTEIN"/>
    <property type="match status" value="1"/>
</dbReference>
<evidence type="ECO:0000313" key="4">
    <source>
        <dbReference type="Proteomes" id="UP000292082"/>
    </source>
</evidence>
<accession>A0A4Q9PUR3</accession>
<dbReference type="InterPro" id="IPR010730">
    <property type="entry name" value="HET"/>
</dbReference>
<dbReference type="Proteomes" id="UP000292082">
    <property type="component" value="Unassembled WGS sequence"/>
</dbReference>
<dbReference type="Pfam" id="PF06985">
    <property type="entry name" value="HET"/>
    <property type="match status" value="1"/>
</dbReference>
<reference evidence="3 4" key="1">
    <citation type="submission" date="2019-01" db="EMBL/GenBank/DDBJ databases">
        <title>Draft genome sequences of three monokaryotic isolates of the white-rot basidiomycete fungus Dichomitus squalens.</title>
        <authorList>
            <consortium name="DOE Joint Genome Institute"/>
            <person name="Lopez S.C."/>
            <person name="Andreopoulos B."/>
            <person name="Pangilinan J."/>
            <person name="Lipzen A."/>
            <person name="Riley R."/>
            <person name="Ahrendt S."/>
            <person name="Ng V."/>
            <person name="Barry K."/>
            <person name="Daum C."/>
            <person name="Grigoriev I.V."/>
            <person name="Hilden K.S."/>
            <person name="Makela M.R."/>
            <person name="de Vries R.P."/>
        </authorList>
    </citation>
    <scope>NUCLEOTIDE SEQUENCE [LARGE SCALE GENOMIC DNA]</scope>
    <source>
        <strain evidence="3 4">CBS 464.89</strain>
    </source>
</reference>
<evidence type="ECO:0000313" key="3">
    <source>
        <dbReference type="EMBL" id="TBU58209.1"/>
    </source>
</evidence>
<name>A0A4Q9PUR3_9APHY</name>